<evidence type="ECO:0000256" key="1">
    <source>
        <dbReference type="ARBA" id="ARBA00010923"/>
    </source>
</evidence>
<protein>
    <submittedName>
        <fullName evidence="5">Type I restriction enzyme, S subunit</fullName>
    </submittedName>
</protein>
<evidence type="ECO:0000259" key="4">
    <source>
        <dbReference type="Pfam" id="PF01420"/>
    </source>
</evidence>
<dbReference type="GO" id="GO:0003677">
    <property type="term" value="F:DNA binding"/>
    <property type="evidence" value="ECO:0007669"/>
    <property type="project" value="UniProtKB-KW"/>
</dbReference>
<evidence type="ECO:0000313" key="5">
    <source>
        <dbReference type="EMBL" id="SCG16639.1"/>
    </source>
</evidence>
<dbReference type="EMBL" id="LT607733">
    <property type="protein sequence ID" value="SCG16639.1"/>
    <property type="molecule type" value="Genomic_DNA"/>
</dbReference>
<dbReference type="InterPro" id="IPR000055">
    <property type="entry name" value="Restrct_endonuc_typeI_TRD"/>
</dbReference>
<proteinExistence type="inferred from homology"/>
<sequence length="380" mass="42127">MELIPLKRIAQLRYGDALSAELRSPGEVPVYGSGGVSGSHHVGNTDAPAIVVGRKGSYGTVHWAQRGAFVIDTAYAIDGRTSTVDLRWLYYVLQMVNLKGSSQDVGVPGLSRETAHGVLVPTPPSVEEQRRIAHFLDIECSRVNRAVEARQRAIHLNGERFSSLIEWQLVGPAATSTRLKFLLARPLEYGAAEAAQHQERNWPRYIRTTDVAPDGNLRDETFVSLPPEIARRYMLADGDLLFTRSGATVGKTFLYKADWGPAAFAGYLIRARFRKDLVLPEYVAFFCQSATYWQQIQLESVSATIQNFNAERYGNLRVPYVPVEQQSRLVANLSAAEKITRSIQTLARQQVSLLNERRKALITAAVTGQIDVTTARGVDV</sequence>
<name>A0A1C5G9T8_MICEH</name>
<evidence type="ECO:0000256" key="3">
    <source>
        <dbReference type="ARBA" id="ARBA00023125"/>
    </source>
</evidence>
<accession>A0A1C5G9T8</accession>
<reference evidence="5 6" key="1">
    <citation type="submission" date="2016-06" db="EMBL/GenBank/DDBJ databases">
        <authorList>
            <person name="Kjaerup R.B."/>
            <person name="Dalgaard T.S."/>
            <person name="Juul-Madsen H.R."/>
        </authorList>
    </citation>
    <scope>NUCLEOTIDE SEQUENCE [LARGE SCALE GENOMIC DNA]</scope>
    <source>
        <strain evidence="5 6">DSM 43913</strain>
    </source>
</reference>
<keyword evidence="2" id="KW-0680">Restriction system</keyword>
<feature type="domain" description="Type I restriction modification DNA specificity" evidence="4">
    <location>
        <begin position="4"/>
        <end position="137"/>
    </location>
</feature>
<keyword evidence="6" id="KW-1185">Reference proteome</keyword>
<gene>
    <name evidence="5" type="ORF">GA0070610_2911</name>
</gene>
<dbReference type="PANTHER" id="PTHR30408">
    <property type="entry name" value="TYPE-1 RESTRICTION ENZYME ECOKI SPECIFICITY PROTEIN"/>
    <property type="match status" value="1"/>
</dbReference>
<dbReference type="RefSeq" id="WP_089000504.1">
    <property type="nucleotide sequence ID" value="NZ_LT607733.1"/>
</dbReference>
<evidence type="ECO:0000313" key="6">
    <source>
        <dbReference type="Proteomes" id="UP000198251"/>
    </source>
</evidence>
<dbReference type="GeneID" id="95802699"/>
<dbReference type="Proteomes" id="UP000198251">
    <property type="component" value="Chromosome I"/>
</dbReference>
<dbReference type="Pfam" id="PF01420">
    <property type="entry name" value="Methylase_S"/>
    <property type="match status" value="1"/>
</dbReference>
<dbReference type="CDD" id="cd17521">
    <property type="entry name" value="RMtype1_S_Sau13435ORF2165P_TRD2-CR2_like"/>
    <property type="match status" value="1"/>
</dbReference>
<comment type="similarity">
    <text evidence="1">Belongs to the type-I restriction system S methylase family.</text>
</comment>
<dbReference type="PANTHER" id="PTHR30408:SF12">
    <property type="entry name" value="TYPE I RESTRICTION ENZYME MJAVIII SPECIFICITY SUBUNIT"/>
    <property type="match status" value="1"/>
</dbReference>
<dbReference type="AlphaFoldDB" id="A0A1C5G9T8"/>
<dbReference type="GO" id="GO:0009307">
    <property type="term" value="P:DNA restriction-modification system"/>
    <property type="evidence" value="ECO:0007669"/>
    <property type="project" value="UniProtKB-KW"/>
</dbReference>
<dbReference type="SUPFAM" id="SSF116734">
    <property type="entry name" value="DNA methylase specificity domain"/>
    <property type="match status" value="2"/>
</dbReference>
<dbReference type="CDD" id="cd17267">
    <property type="entry name" value="RMtype1_S_EcoAO83I-TRD1-CR1_like"/>
    <property type="match status" value="1"/>
</dbReference>
<dbReference type="InterPro" id="IPR044946">
    <property type="entry name" value="Restrct_endonuc_typeI_TRD_sf"/>
</dbReference>
<dbReference type="InterPro" id="IPR052021">
    <property type="entry name" value="Type-I_RS_S_subunit"/>
</dbReference>
<dbReference type="REBASE" id="157911">
    <property type="entry name" value="S.Mec43913ORF2912P"/>
</dbReference>
<keyword evidence="3" id="KW-0238">DNA-binding</keyword>
<organism evidence="5 6">
    <name type="scientific">Micromonospora echinofusca</name>
    <dbReference type="NCBI Taxonomy" id="47858"/>
    <lineage>
        <taxon>Bacteria</taxon>
        <taxon>Bacillati</taxon>
        <taxon>Actinomycetota</taxon>
        <taxon>Actinomycetes</taxon>
        <taxon>Micromonosporales</taxon>
        <taxon>Micromonosporaceae</taxon>
        <taxon>Micromonospora</taxon>
    </lineage>
</organism>
<evidence type="ECO:0000256" key="2">
    <source>
        <dbReference type="ARBA" id="ARBA00022747"/>
    </source>
</evidence>
<dbReference type="Gene3D" id="3.90.220.20">
    <property type="entry name" value="DNA methylase specificity domains"/>
    <property type="match status" value="2"/>
</dbReference>